<gene>
    <name evidence="3" type="ORF">SAMN04488103_10383</name>
</gene>
<keyword evidence="4" id="KW-1185">Reference proteome</keyword>
<dbReference type="SUPFAM" id="SSF53807">
    <property type="entry name" value="Helical backbone' metal receptor"/>
    <property type="match status" value="1"/>
</dbReference>
<evidence type="ECO:0000256" key="1">
    <source>
        <dbReference type="SAM" id="SignalP"/>
    </source>
</evidence>
<dbReference type="PANTHER" id="PTHR30535:SF34">
    <property type="entry name" value="MOLYBDATE-BINDING PROTEIN MOLA"/>
    <property type="match status" value="1"/>
</dbReference>
<dbReference type="InterPro" id="IPR002491">
    <property type="entry name" value="ABC_transptr_periplasmic_BD"/>
</dbReference>
<dbReference type="GO" id="GO:0071281">
    <property type="term" value="P:cellular response to iron ion"/>
    <property type="evidence" value="ECO:0007669"/>
    <property type="project" value="TreeGrafter"/>
</dbReference>
<feature type="chain" id="PRO_5011491562" evidence="1">
    <location>
        <begin position="19"/>
        <end position="272"/>
    </location>
</feature>
<protein>
    <submittedName>
        <fullName evidence="3">Iron complex transport system substrate-binding protein</fullName>
    </submittedName>
</protein>
<dbReference type="InterPro" id="IPR050902">
    <property type="entry name" value="ABC_Transporter_SBP"/>
</dbReference>
<dbReference type="Pfam" id="PF01497">
    <property type="entry name" value="Peripla_BP_2"/>
    <property type="match status" value="1"/>
</dbReference>
<dbReference type="AlphaFoldDB" id="A0A1H8DNP4"/>
<proteinExistence type="predicted"/>
<feature type="domain" description="Fe/B12 periplasmic-binding" evidence="2">
    <location>
        <begin position="25"/>
        <end position="272"/>
    </location>
</feature>
<reference evidence="3 4" key="1">
    <citation type="submission" date="2016-10" db="EMBL/GenBank/DDBJ databases">
        <authorList>
            <person name="de Groot N.N."/>
        </authorList>
    </citation>
    <scope>NUCLEOTIDE SEQUENCE [LARGE SCALE GENOMIC DNA]</scope>
    <source>
        <strain evidence="3 4">DSM 3857</strain>
    </source>
</reference>
<evidence type="ECO:0000313" key="3">
    <source>
        <dbReference type="EMBL" id="SEN08775.1"/>
    </source>
</evidence>
<evidence type="ECO:0000259" key="2">
    <source>
        <dbReference type="PROSITE" id="PS50983"/>
    </source>
</evidence>
<organism evidence="3 4">
    <name type="scientific">Gemmobacter aquatilis</name>
    <dbReference type="NCBI Taxonomy" id="933059"/>
    <lineage>
        <taxon>Bacteria</taxon>
        <taxon>Pseudomonadati</taxon>
        <taxon>Pseudomonadota</taxon>
        <taxon>Alphaproteobacteria</taxon>
        <taxon>Rhodobacterales</taxon>
        <taxon>Paracoccaceae</taxon>
        <taxon>Gemmobacter</taxon>
    </lineage>
</organism>
<keyword evidence="1" id="KW-0732">Signal</keyword>
<name>A0A1H8DNP4_9RHOB</name>
<dbReference type="Gene3D" id="3.40.50.1980">
    <property type="entry name" value="Nitrogenase molybdenum iron protein domain"/>
    <property type="match status" value="2"/>
</dbReference>
<dbReference type="EMBL" id="FOCE01000003">
    <property type="protein sequence ID" value="SEN08775.1"/>
    <property type="molecule type" value="Genomic_DNA"/>
</dbReference>
<dbReference type="OrthoDB" id="1632039at2"/>
<sequence>MVIARVLALCLLCAPAFAGPDRPQRVVSINLCTDQLAMLLAAPGQLVAVSPLAQDPASSVMADAARAYPTTTGLAEDVYLLQPDLVLAGSFSAQTTVSMLQRLGIPVAVFPPAYGLADVRQGMLDMGRALGRDEAAAELVAAYDAGLAQLPAAPEPRPTAATYAANGYSAGAGSLSGEIIEAAGLHHLAADLGLPHGGSLPLEALVLADPDLLVMEPTHPGHARAEEVLTHPALRALGGGQAAMQDRDWVCGLPSVLDAIDRLAAARQAVSP</sequence>
<evidence type="ECO:0000313" key="4">
    <source>
        <dbReference type="Proteomes" id="UP000198761"/>
    </source>
</evidence>
<dbReference type="PROSITE" id="PS50983">
    <property type="entry name" value="FE_B12_PBP"/>
    <property type="match status" value="1"/>
</dbReference>
<dbReference type="RefSeq" id="WP_091299420.1">
    <property type="nucleotide sequence ID" value="NZ_FOCE01000003.1"/>
</dbReference>
<dbReference type="Proteomes" id="UP000198761">
    <property type="component" value="Unassembled WGS sequence"/>
</dbReference>
<dbReference type="PANTHER" id="PTHR30535">
    <property type="entry name" value="VITAMIN B12-BINDING PROTEIN"/>
    <property type="match status" value="1"/>
</dbReference>
<accession>A0A1H8DNP4</accession>
<dbReference type="STRING" id="933059.SAMN04488103_10383"/>
<feature type="signal peptide" evidence="1">
    <location>
        <begin position="1"/>
        <end position="18"/>
    </location>
</feature>